<dbReference type="GO" id="GO:0003964">
    <property type="term" value="F:RNA-directed DNA polymerase activity"/>
    <property type="evidence" value="ECO:0007669"/>
    <property type="project" value="UniProtKB-KW"/>
</dbReference>
<dbReference type="Gene3D" id="3.60.10.10">
    <property type="entry name" value="Endonuclease/exonuclease/phosphatase"/>
    <property type="match status" value="1"/>
</dbReference>
<dbReference type="InterPro" id="IPR011993">
    <property type="entry name" value="PH-like_dom_sf"/>
</dbReference>
<name>A0AAV4G373_9GAST</name>
<dbReference type="Proteomes" id="UP000762676">
    <property type="component" value="Unassembled WGS sequence"/>
</dbReference>
<keyword evidence="1" id="KW-0808">Transferase</keyword>
<evidence type="ECO:0000313" key="1">
    <source>
        <dbReference type="EMBL" id="GFR80183.1"/>
    </source>
</evidence>
<organism evidence="1 2">
    <name type="scientific">Elysia marginata</name>
    <dbReference type="NCBI Taxonomy" id="1093978"/>
    <lineage>
        <taxon>Eukaryota</taxon>
        <taxon>Metazoa</taxon>
        <taxon>Spiralia</taxon>
        <taxon>Lophotrochozoa</taxon>
        <taxon>Mollusca</taxon>
        <taxon>Gastropoda</taxon>
        <taxon>Heterobranchia</taxon>
        <taxon>Euthyneura</taxon>
        <taxon>Panpulmonata</taxon>
        <taxon>Sacoglossa</taxon>
        <taxon>Placobranchoidea</taxon>
        <taxon>Plakobranchidae</taxon>
        <taxon>Elysia</taxon>
    </lineage>
</organism>
<keyword evidence="2" id="KW-1185">Reference proteome</keyword>
<keyword evidence="1" id="KW-0548">Nucleotidyltransferase</keyword>
<dbReference type="SUPFAM" id="SSF50729">
    <property type="entry name" value="PH domain-like"/>
    <property type="match status" value="1"/>
</dbReference>
<sequence length="429" mass="49678">MYHEVNNKLCDVEWLIVGDLNARTGTLDDIFVVNNVNKFLPNYENGDCVFNEINRRRNSRDPLFTNTYGTQLTTFCRQNNLCLANGRTCGDEVGNITCIANRGRTKVYYLVLSAQLFQSLVMFTVDPRPESDHFPLHGMFITMCQNDSDEETIDRHFPLHPFHKIPWNDAREEEYTVRLENLLENVNRDFISYLNNEDVNSASDILIDCVKQATQFREQLPSQNSFFSKSTKTQPIWWDEECETLKFTKYRLLRSFHRSNDPLILNQYLEAKQTFKSSCLKKKAEVDRTNIEDLNTAMSKNDSKDLWSKINKMLSNPYSIKQGNVKPRDFHDYFKDLLNPISTPTNDEPTDDDLHFESINDSTDNDTLNSPITSEEVLQAIRAQKKGKACGSDGVITPSRNIIACADSRREMEEWINALKMAANKEYYE</sequence>
<keyword evidence="1" id="KW-0695">RNA-directed DNA polymerase</keyword>
<dbReference type="InterPro" id="IPR036691">
    <property type="entry name" value="Endo/exonu/phosph_ase_sf"/>
</dbReference>
<dbReference type="EMBL" id="BMAT01011844">
    <property type="protein sequence ID" value="GFR80183.1"/>
    <property type="molecule type" value="Genomic_DNA"/>
</dbReference>
<dbReference type="Gene3D" id="2.30.29.30">
    <property type="entry name" value="Pleckstrin-homology domain (PH domain)/Phosphotyrosine-binding domain (PTB)"/>
    <property type="match status" value="1"/>
</dbReference>
<protein>
    <submittedName>
        <fullName evidence="1">RNA-directed DNA polymerase from mobile element jockey</fullName>
    </submittedName>
</protein>
<feature type="non-terminal residue" evidence="1">
    <location>
        <position position="429"/>
    </location>
</feature>
<dbReference type="AlphaFoldDB" id="A0AAV4G373"/>
<gene>
    <name evidence="1" type="ORF">ElyMa_005892100</name>
</gene>
<proteinExistence type="predicted"/>
<accession>A0AAV4G373</accession>
<comment type="caution">
    <text evidence="1">The sequence shown here is derived from an EMBL/GenBank/DDBJ whole genome shotgun (WGS) entry which is preliminary data.</text>
</comment>
<evidence type="ECO:0000313" key="2">
    <source>
        <dbReference type="Proteomes" id="UP000762676"/>
    </source>
</evidence>
<reference evidence="1 2" key="1">
    <citation type="journal article" date="2021" name="Elife">
        <title>Chloroplast acquisition without the gene transfer in kleptoplastic sea slugs, Plakobranchus ocellatus.</title>
        <authorList>
            <person name="Maeda T."/>
            <person name="Takahashi S."/>
            <person name="Yoshida T."/>
            <person name="Shimamura S."/>
            <person name="Takaki Y."/>
            <person name="Nagai Y."/>
            <person name="Toyoda A."/>
            <person name="Suzuki Y."/>
            <person name="Arimoto A."/>
            <person name="Ishii H."/>
            <person name="Satoh N."/>
            <person name="Nishiyama T."/>
            <person name="Hasebe M."/>
            <person name="Maruyama T."/>
            <person name="Minagawa J."/>
            <person name="Obokata J."/>
            <person name="Shigenobu S."/>
        </authorList>
    </citation>
    <scope>NUCLEOTIDE SEQUENCE [LARGE SCALE GENOMIC DNA]</scope>
</reference>